<proteinExistence type="inferred from homology"/>
<dbReference type="SUPFAM" id="SSF47090">
    <property type="entry name" value="PGBD-like"/>
    <property type="match status" value="1"/>
</dbReference>
<dbReference type="Gene3D" id="1.10.101.10">
    <property type="entry name" value="PGBD-like superfamily/PGBD"/>
    <property type="match status" value="1"/>
</dbReference>
<dbReference type="EC" id="3.5.1.28" evidence="3"/>
<dbReference type="eggNOG" id="COG3023">
    <property type="taxonomic scope" value="Bacteria"/>
</dbReference>
<dbReference type="Pfam" id="PF01510">
    <property type="entry name" value="Amidase_2"/>
    <property type="match status" value="1"/>
</dbReference>
<evidence type="ECO:0000313" key="8">
    <source>
        <dbReference type="Proteomes" id="UP000006755"/>
    </source>
</evidence>
<evidence type="ECO:0000256" key="4">
    <source>
        <dbReference type="ARBA" id="ARBA00022801"/>
    </source>
</evidence>
<dbReference type="InterPro" id="IPR002502">
    <property type="entry name" value="Amidase_domain"/>
</dbReference>
<comment type="catalytic activity">
    <reaction evidence="1">
        <text>Hydrolyzes the link between N-acetylmuramoyl residues and L-amino acid residues in certain cell-wall glycopeptides.</text>
        <dbReference type="EC" id="3.5.1.28"/>
    </reaction>
</comment>
<organism evidence="7 8">
    <name type="scientific">Gallaecimonas xiamenensis 3-C-1</name>
    <dbReference type="NCBI Taxonomy" id="745411"/>
    <lineage>
        <taxon>Bacteria</taxon>
        <taxon>Pseudomonadati</taxon>
        <taxon>Pseudomonadota</taxon>
        <taxon>Gammaproteobacteria</taxon>
        <taxon>Enterobacterales</taxon>
        <taxon>Gallaecimonadaceae</taxon>
        <taxon>Gallaecimonas</taxon>
    </lineage>
</organism>
<dbReference type="SUPFAM" id="SSF55846">
    <property type="entry name" value="N-acetylmuramoyl-L-alanine amidase-like"/>
    <property type="match status" value="1"/>
</dbReference>
<dbReference type="SMART" id="SM00644">
    <property type="entry name" value="Ami_2"/>
    <property type="match status" value="1"/>
</dbReference>
<name>K2JTI5_9GAMM</name>
<evidence type="ECO:0000259" key="6">
    <source>
        <dbReference type="SMART" id="SM00644"/>
    </source>
</evidence>
<keyword evidence="5" id="KW-0961">Cell wall biogenesis/degradation</keyword>
<comment type="similarity">
    <text evidence="2">Belongs to the N-acetylmuramoyl-L-alanine amidase 2 family.</text>
</comment>
<dbReference type="InterPro" id="IPR036365">
    <property type="entry name" value="PGBD-like_sf"/>
</dbReference>
<reference evidence="7 8" key="1">
    <citation type="journal article" date="2012" name="J. Bacteriol.">
        <title>Genome Sequence of Gallaecimonas xiamenensis Type Strain 3-C-1.</title>
        <authorList>
            <person name="Lai Q."/>
            <person name="Wang L."/>
            <person name="Wang W."/>
            <person name="Shao Z."/>
        </authorList>
    </citation>
    <scope>NUCLEOTIDE SEQUENCE [LARGE SCALE GENOMIC DNA]</scope>
    <source>
        <strain evidence="7 8">3-C-1</strain>
    </source>
</reference>
<evidence type="ECO:0000313" key="7">
    <source>
        <dbReference type="EMBL" id="EKE73664.1"/>
    </source>
</evidence>
<dbReference type="InterPro" id="IPR036505">
    <property type="entry name" value="Amidase/PGRP_sf"/>
</dbReference>
<protein>
    <recommendedName>
        <fullName evidence="3">N-acetylmuramoyl-L-alanine amidase</fullName>
        <ecNumber evidence="3">3.5.1.28</ecNumber>
    </recommendedName>
</protein>
<dbReference type="InterPro" id="IPR036366">
    <property type="entry name" value="PGBDSf"/>
</dbReference>
<accession>K2JTI5</accession>
<dbReference type="PATRIC" id="fig|745411.4.peg.1903"/>
<dbReference type="PANTHER" id="PTHR30417:SF1">
    <property type="entry name" value="N-ACETYLMURAMOYL-L-ALANINE AMIDASE AMID"/>
    <property type="match status" value="1"/>
</dbReference>
<feature type="domain" description="N-acetylmuramoyl-L-alanine amidase" evidence="6">
    <location>
        <begin position="18"/>
        <end position="174"/>
    </location>
</feature>
<evidence type="ECO:0000256" key="3">
    <source>
        <dbReference type="ARBA" id="ARBA00011901"/>
    </source>
</evidence>
<sequence length="281" mass="31001">MRYWLLCLVLAGCSRLPVEPLPSQSFNGRVQFLVLHFTAEHFQGSVDALVHSGLVSSHYLIPQPDDPTYPYGKLKIFQLVAEKDRAWHAGASQWQGRSNLNDQSIGIEIVNQPSCEPPPYPSGRRQCQYPDFAPAQMALVQALAKDILARYPDIGPTQVVGHADIAPSRKDDPGPRFPWFELYQAGVGAWYDDADVSRFSQQFSAEPPSLTLVQQALAAYGYGLAASGEPDRRTQDCLLAFQMHFLPWHLSGQADLQTAAALFALLDKYFPDKAATLLAGG</sequence>
<evidence type="ECO:0000256" key="1">
    <source>
        <dbReference type="ARBA" id="ARBA00001561"/>
    </source>
</evidence>
<dbReference type="AlphaFoldDB" id="K2JTI5"/>
<dbReference type="GO" id="GO:0071555">
    <property type="term" value="P:cell wall organization"/>
    <property type="evidence" value="ECO:0007669"/>
    <property type="project" value="UniProtKB-KW"/>
</dbReference>
<dbReference type="FunFam" id="3.40.80.10:FF:000003">
    <property type="entry name" value="N-acetylmuramoyl-L-alanine amidase"/>
    <property type="match status" value="1"/>
</dbReference>
<dbReference type="PANTHER" id="PTHR30417">
    <property type="entry name" value="N-ACETYLMURAMOYL-L-ALANINE AMIDASE AMID"/>
    <property type="match status" value="1"/>
</dbReference>
<comment type="caution">
    <text evidence="7">The sequence shown here is derived from an EMBL/GenBank/DDBJ whole genome shotgun (WGS) entry which is preliminary data.</text>
</comment>
<dbReference type="GO" id="GO:0009253">
    <property type="term" value="P:peptidoglycan catabolic process"/>
    <property type="evidence" value="ECO:0007669"/>
    <property type="project" value="InterPro"/>
</dbReference>
<dbReference type="GO" id="GO:0008745">
    <property type="term" value="F:N-acetylmuramoyl-L-alanine amidase activity"/>
    <property type="evidence" value="ECO:0007669"/>
    <property type="project" value="UniProtKB-EC"/>
</dbReference>
<evidence type="ECO:0000256" key="5">
    <source>
        <dbReference type="ARBA" id="ARBA00023316"/>
    </source>
</evidence>
<dbReference type="InterPro" id="IPR051206">
    <property type="entry name" value="NAMLAA_amidase_2"/>
</dbReference>
<evidence type="ECO:0000256" key="2">
    <source>
        <dbReference type="ARBA" id="ARBA00007553"/>
    </source>
</evidence>
<dbReference type="GO" id="GO:0009254">
    <property type="term" value="P:peptidoglycan turnover"/>
    <property type="evidence" value="ECO:0007669"/>
    <property type="project" value="TreeGrafter"/>
</dbReference>
<keyword evidence="8" id="KW-1185">Reference proteome</keyword>
<dbReference type="EMBL" id="AMRI01000012">
    <property type="protein sequence ID" value="EKE73664.1"/>
    <property type="molecule type" value="Genomic_DNA"/>
</dbReference>
<gene>
    <name evidence="7" type="ORF">B3C1_09712</name>
</gene>
<dbReference type="GO" id="GO:0019867">
    <property type="term" value="C:outer membrane"/>
    <property type="evidence" value="ECO:0007669"/>
    <property type="project" value="TreeGrafter"/>
</dbReference>
<dbReference type="STRING" id="745411.B3C1_09712"/>
<dbReference type="RefSeq" id="WP_008484528.1">
    <property type="nucleotide sequence ID" value="NZ_AMRI01000012.1"/>
</dbReference>
<dbReference type="Gene3D" id="3.40.80.10">
    <property type="entry name" value="Peptidoglycan recognition protein-like"/>
    <property type="match status" value="1"/>
</dbReference>
<keyword evidence="4" id="KW-0378">Hydrolase</keyword>
<dbReference type="Proteomes" id="UP000006755">
    <property type="component" value="Unassembled WGS sequence"/>
</dbReference>
<dbReference type="CDD" id="cd06583">
    <property type="entry name" value="PGRP"/>
    <property type="match status" value="1"/>
</dbReference>